<dbReference type="GO" id="GO:0003676">
    <property type="term" value="F:nucleic acid binding"/>
    <property type="evidence" value="ECO:0007669"/>
    <property type="project" value="InterPro"/>
</dbReference>
<dbReference type="Proteomes" id="UP001291623">
    <property type="component" value="Unassembled WGS sequence"/>
</dbReference>
<reference evidence="2" key="1">
    <citation type="submission" date="2023-12" db="EMBL/GenBank/DDBJ databases">
        <title>Genome assembly of Anisodus tanguticus.</title>
        <authorList>
            <person name="Wang Y.-J."/>
        </authorList>
    </citation>
    <scope>NUCLEOTIDE SEQUENCE</scope>
    <source>
        <strain evidence="2">KB-2021</strain>
        <tissue evidence="2">Leaf</tissue>
    </source>
</reference>
<name>A0AAE1VCT2_9SOLA</name>
<evidence type="ECO:0000256" key="1">
    <source>
        <dbReference type="SAM" id="MobiDB-lite"/>
    </source>
</evidence>
<dbReference type="Gene3D" id="3.30.420.10">
    <property type="entry name" value="Ribonuclease H-like superfamily/Ribonuclease H"/>
    <property type="match status" value="1"/>
</dbReference>
<feature type="region of interest" description="Disordered" evidence="1">
    <location>
        <begin position="1"/>
        <end position="23"/>
    </location>
</feature>
<protein>
    <submittedName>
        <fullName evidence="2">Uncharacterized protein</fullName>
    </submittedName>
</protein>
<dbReference type="InterPro" id="IPR012337">
    <property type="entry name" value="RNaseH-like_sf"/>
</dbReference>
<dbReference type="SUPFAM" id="SSF53098">
    <property type="entry name" value="Ribonuclease H-like"/>
    <property type="match status" value="1"/>
</dbReference>
<dbReference type="AlphaFoldDB" id="A0AAE1VCT2"/>
<sequence>MNKTRAAQSGCSKGNPCQAGGEGNLRNNTGNMIMAFAEYYGICINNIAEANAILTGLSCTNDLIVDSSGDSMKVGKGGCGEERGDCKQGNGKGGAEEKLFENEDYIYTQSLP</sequence>
<gene>
    <name evidence="2" type="ORF">RND71_025590</name>
</gene>
<keyword evidence="3" id="KW-1185">Reference proteome</keyword>
<organism evidence="2 3">
    <name type="scientific">Anisodus tanguticus</name>
    <dbReference type="NCBI Taxonomy" id="243964"/>
    <lineage>
        <taxon>Eukaryota</taxon>
        <taxon>Viridiplantae</taxon>
        <taxon>Streptophyta</taxon>
        <taxon>Embryophyta</taxon>
        <taxon>Tracheophyta</taxon>
        <taxon>Spermatophyta</taxon>
        <taxon>Magnoliopsida</taxon>
        <taxon>eudicotyledons</taxon>
        <taxon>Gunneridae</taxon>
        <taxon>Pentapetalae</taxon>
        <taxon>asterids</taxon>
        <taxon>lamiids</taxon>
        <taxon>Solanales</taxon>
        <taxon>Solanaceae</taxon>
        <taxon>Solanoideae</taxon>
        <taxon>Hyoscyameae</taxon>
        <taxon>Anisodus</taxon>
    </lineage>
</organism>
<proteinExistence type="predicted"/>
<dbReference type="EMBL" id="JAVYJV010000013">
    <property type="protein sequence ID" value="KAK4356619.1"/>
    <property type="molecule type" value="Genomic_DNA"/>
</dbReference>
<evidence type="ECO:0000313" key="3">
    <source>
        <dbReference type="Proteomes" id="UP001291623"/>
    </source>
</evidence>
<comment type="caution">
    <text evidence="2">The sequence shown here is derived from an EMBL/GenBank/DDBJ whole genome shotgun (WGS) entry which is preliminary data.</text>
</comment>
<evidence type="ECO:0000313" key="2">
    <source>
        <dbReference type="EMBL" id="KAK4356619.1"/>
    </source>
</evidence>
<dbReference type="InterPro" id="IPR036397">
    <property type="entry name" value="RNaseH_sf"/>
</dbReference>
<accession>A0AAE1VCT2</accession>
<feature type="compositionally biased region" description="Polar residues" evidence="1">
    <location>
        <begin position="1"/>
        <end position="12"/>
    </location>
</feature>